<dbReference type="Gene3D" id="3.40.50.720">
    <property type="entry name" value="NAD(P)-binding Rossmann-like Domain"/>
    <property type="match status" value="1"/>
</dbReference>
<dbReference type="GO" id="GO:0009073">
    <property type="term" value="P:aromatic amino acid family biosynthetic process"/>
    <property type="evidence" value="ECO:0007669"/>
    <property type="project" value="UniProtKB-KW"/>
</dbReference>
<keyword evidence="3" id="KW-0521">NADP</keyword>
<dbReference type="InterPro" id="IPR046346">
    <property type="entry name" value="Aminoacid_DH-like_N_sf"/>
</dbReference>
<dbReference type="CDD" id="cd01065">
    <property type="entry name" value="NAD_bind_Shikimate_DH"/>
    <property type="match status" value="1"/>
</dbReference>
<dbReference type="EMBL" id="UOFJ01000474">
    <property type="protein sequence ID" value="VAW69878.1"/>
    <property type="molecule type" value="Genomic_DNA"/>
</dbReference>
<evidence type="ECO:0000259" key="6">
    <source>
        <dbReference type="Pfam" id="PF01488"/>
    </source>
</evidence>
<dbReference type="InterPro" id="IPR036291">
    <property type="entry name" value="NAD(P)-bd_dom_sf"/>
</dbReference>
<dbReference type="SUPFAM" id="SSF53223">
    <property type="entry name" value="Aminoacid dehydrogenase-like, N-terminal domain"/>
    <property type="match status" value="1"/>
</dbReference>
<dbReference type="PANTHER" id="PTHR21089">
    <property type="entry name" value="SHIKIMATE DEHYDROGENASE"/>
    <property type="match status" value="1"/>
</dbReference>
<dbReference type="GO" id="GO:0005829">
    <property type="term" value="C:cytosol"/>
    <property type="evidence" value="ECO:0007669"/>
    <property type="project" value="TreeGrafter"/>
</dbReference>
<dbReference type="GO" id="GO:0050661">
    <property type="term" value="F:NADP binding"/>
    <property type="evidence" value="ECO:0007669"/>
    <property type="project" value="InterPro"/>
</dbReference>
<feature type="domain" description="SDH C-terminal" evidence="8">
    <location>
        <begin position="243"/>
        <end position="273"/>
    </location>
</feature>
<evidence type="ECO:0000259" key="7">
    <source>
        <dbReference type="Pfam" id="PF08501"/>
    </source>
</evidence>
<evidence type="ECO:0000256" key="5">
    <source>
        <dbReference type="ARBA" id="ARBA00023141"/>
    </source>
</evidence>
<dbReference type="UniPathway" id="UPA00053">
    <property type="reaction ID" value="UER00087"/>
</dbReference>
<protein>
    <recommendedName>
        <fullName evidence="1">shikimate dehydrogenase (NADP(+))</fullName>
        <ecNumber evidence="1">1.1.1.25</ecNumber>
    </recommendedName>
</protein>
<dbReference type="NCBIfam" id="TIGR00507">
    <property type="entry name" value="aroE"/>
    <property type="match status" value="1"/>
</dbReference>
<evidence type="ECO:0000256" key="2">
    <source>
        <dbReference type="ARBA" id="ARBA00022605"/>
    </source>
</evidence>
<dbReference type="Gene3D" id="3.40.50.10860">
    <property type="entry name" value="Leucine Dehydrogenase, chain A, domain 1"/>
    <property type="match status" value="1"/>
</dbReference>
<proteinExistence type="inferred from homology"/>
<dbReference type="GO" id="GO:0019632">
    <property type="term" value="P:shikimate metabolic process"/>
    <property type="evidence" value="ECO:0007669"/>
    <property type="project" value="InterPro"/>
</dbReference>
<evidence type="ECO:0000256" key="1">
    <source>
        <dbReference type="ARBA" id="ARBA00012962"/>
    </source>
</evidence>
<dbReference type="NCBIfam" id="NF001310">
    <property type="entry name" value="PRK00258.1-2"/>
    <property type="match status" value="1"/>
</dbReference>
<dbReference type="FunFam" id="3.40.50.720:FF:000104">
    <property type="entry name" value="Shikimate dehydrogenase (NADP(+))"/>
    <property type="match status" value="1"/>
</dbReference>
<evidence type="ECO:0000256" key="3">
    <source>
        <dbReference type="ARBA" id="ARBA00022857"/>
    </source>
</evidence>
<dbReference type="InterPro" id="IPR022893">
    <property type="entry name" value="Shikimate_DH_fam"/>
</dbReference>
<keyword evidence="5" id="KW-0057">Aromatic amino acid biosynthesis</keyword>
<dbReference type="PANTHER" id="PTHR21089:SF1">
    <property type="entry name" value="BIFUNCTIONAL 3-DEHYDROQUINATE DEHYDRATASE_SHIKIMATE DEHYDROGENASE, CHLOROPLASTIC"/>
    <property type="match status" value="1"/>
</dbReference>
<gene>
    <name evidence="9" type="ORF">MNBD_GAMMA10-2925</name>
</gene>
<evidence type="ECO:0000313" key="9">
    <source>
        <dbReference type="EMBL" id="VAW69878.1"/>
    </source>
</evidence>
<dbReference type="GO" id="GO:0009423">
    <property type="term" value="P:chorismate biosynthetic process"/>
    <property type="evidence" value="ECO:0007669"/>
    <property type="project" value="UniProtKB-UniPathway"/>
</dbReference>
<name>A0A3B0XNJ9_9ZZZZ</name>
<dbReference type="FunFam" id="3.40.50.10860:FF:000006">
    <property type="entry name" value="Shikimate dehydrogenase (NADP(+))"/>
    <property type="match status" value="1"/>
</dbReference>
<dbReference type="SUPFAM" id="SSF51735">
    <property type="entry name" value="NAD(P)-binding Rossmann-fold domains"/>
    <property type="match status" value="1"/>
</dbReference>
<feature type="domain" description="Quinate/shikimate 5-dehydrogenase/glutamyl-tRNA reductase" evidence="6">
    <location>
        <begin position="115"/>
        <end position="197"/>
    </location>
</feature>
<dbReference type="Pfam" id="PF18317">
    <property type="entry name" value="SDH_C"/>
    <property type="match status" value="1"/>
</dbReference>
<dbReference type="GO" id="GO:0008652">
    <property type="term" value="P:amino acid biosynthetic process"/>
    <property type="evidence" value="ECO:0007669"/>
    <property type="project" value="UniProtKB-KW"/>
</dbReference>
<reference evidence="9" key="1">
    <citation type="submission" date="2018-06" db="EMBL/GenBank/DDBJ databases">
        <authorList>
            <person name="Zhirakovskaya E."/>
        </authorList>
    </citation>
    <scope>NUCLEOTIDE SEQUENCE</scope>
</reference>
<organism evidence="9">
    <name type="scientific">hydrothermal vent metagenome</name>
    <dbReference type="NCBI Taxonomy" id="652676"/>
    <lineage>
        <taxon>unclassified sequences</taxon>
        <taxon>metagenomes</taxon>
        <taxon>ecological metagenomes</taxon>
    </lineage>
</organism>
<dbReference type="InterPro" id="IPR013708">
    <property type="entry name" value="Shikimate_DH-bd_N"/>
</dbReference>
<accession>A0A3B0XNJ9</accession>
<sequence length="279" mass="30408">MAEKTLDQYAVIGNPIGHSKSPFIHNEFAKQTAQQLNYRAECVEPGQVKDFIKSFKQHNGKGLNITLPFKLDAFQLATHLSARAKRAGAVNTLTIDADTLSGDTTDGVGLLNDLTKNLQQPIKNRRILLTGAGGAVRGVIEPLLLQGPERLVIANRTVSRAQQLAEIFADLGNISACGYSDLQGQQFDIIINGTSASLSGDLPPLAEQLAAENACAYDMMYAAQPTVFMQWAKQQGVAHVFDGLGMLVEQAAESFFIWRKQRPETQSVIEKLRLEISSP</sequence>
<dbReference type="HAMAP" id="MF_00222">
    <property type="entry name" value="Shikimate_DH_AroE"/>
    <property type="match status" value="1"/>
</dbReference>
<dbReference type="GO" id="GO:0004764">
    <property type="term" value="F:shikimate 3-dehydrogenase (NADP+) activity"/>
    <property type="evidence" value="ECO:0007669"/>
    <property type="project" value="UniProtKB-EC"/>
</dbReference>
<feature type="domain" description="Shikimate dehydrogenase substrate binding N-terminal" evidence="7">
    <location>
        <begin position="11"/>
        <end position="93"/>
    </location>
</feature>
<evidence type="ECO:0000259" key="8">
    <source>
        <dbReference type="Pfam" id="PF18317"/>
    </source>
</evidence>
<dbReference type="AlphaFoldDB" id="A0A3B0XNJ9"/>
<dbReference type="InterPro" id="IPR006151">
    <property type="entry name" value="Shikm_DH/Glu-tRNA_Rdtase"/>
</dbReference>
<dbReference type="InterPro" id="IPR011342">
    <property type="entry name" value="Shikimate_DH"/>
</dbReference>
<keyword evidence="4 9" id="KW-0560">Oxidoreductase</keyword>
<dbReference type="Pfam" id="PF08501">
    <property type="entry name" value="Shikimate_dh_N"/>
    <property type="match status" value="1"/>
</dbReference>
<evidence type="ECO:0000256" key="4">
    <source>
        <dbReference type="ARBA" id="ARBA00023002"/>
    </source>
</evidence>
<dbReference type="EC" id="1.1.1.25" evidence="1"/>
<dbReference type="Pfam" id="PF01488">
    <property type="entry name" value="Shikimate_DH"/>
    <property type="match status" value="1"/>
</dbReference>
<dbReference type="InterPro" id="IPR041121">
    <property type="entry name" value="SDH_C"/>
</dbReference>
<keyword evidence="2" id="KW-0028">Amino-acid biosynthesis</keyword>